<dbReference type="RefSeq" id="WP_156016520.1">
    <property type="nucleotide sequence ID" value="NZ_WGGD01000005.1"/>
</dbReference>
<evidence type="ECO:0000256" key="3">
    <source>
        <dbReference type="ARBA" id="ARBA00022692"/>
    </source>
</evidence>
<dbReference type="Pfam" id="PF00571">
    <property type="entry name" value="CBS"/>
    <property type="match status" value="2"/>
</dbReference>
<keyword evidence="3 12" id="KW-0812">Transmembrane</keyword>
<dbReference type="InterPro" id="IPR001807">
    <property type="entry name" value="ClC"/>
</dbReference>
<feature type="transmembrane region" description="Helical" evidence="12">
    <location>
        <begin position="70"/>
        <end position="92"/>
    </location>
</feature>
<dbReference type="Pfam" id="PF00654">
    <property type="entry name" value="Voltage_CLC"/>
    <property type="match status" value="1"/>
</dbReference>
<keyword evidence="2" id="KW-0813">Transport</keyword>
<keyword evidence="10" id="KW-0129">CBS domain</keyword>
<evidence type="ECO:0000256" key="7">
    <source>
        <dbReference type="ARBA" id="ARBA00023173"/>
    </source>
</evidence>
<sequence length="592" mass="64264">MKIGLKELPYYEKWIIAGFLIGVISGITITLFYFTTELFSILILRTISGIEPPKAFGDVASLSLPLPRGYIYLLPLSVGLGGLMVGIILYFIPEIKGSGTDYSISAYHNSKEIKWYIAPIKLVASSLTLGSGGSAGDEGPSAVISASIGNSLTRRLGLPLEDSRRAIAIGIGTGIGIVFKSPIAGALLSAEILYRRDLEPDVIFPSLISASTGYVIYGYFTGYEPLLGFYNLPFDPLRLPIYAIMGVISGILSIFYVKSFRWVKETFSKVPLWISPTIGGIIMGGIGILFPEVIGKGYGWIDLAEFQDLTKFSSSSPLPFILILLFLPFAKIIATDLTVGSGGSGGIFAPGLVIGAFAGLDLGLIFNKITPTVVPYVAPVVVIGMVSFLAGSVKVPLSAIILVTEITDSIQLLPGTMIAVAISYIVSGRYSLIEGLPESRKESPVHSAEFEVPLLEKIRVRECHLDETSVREDDQIERVLRITKEKGLRSVPVTDDNNNFVGVIYTRNLKRGRKVRDFVIKGVPVISPDSSLEHAWEVMVASRSTSVPVVDGGKLMGTLTFTSMLDRYKEREEEVFKGPDKSDKEENSKHES</sequence>
<feature type="transmembrane region" description="Helical" evidence="12">
    <location>
        <begin position="346"/>
        <end position="367"/>
    </location>
</feature>
<keyword evidence="15" id="KW-1185">Reference proteome</keyword>
<dbReference type="InterPro" id="IPR050368">
    <property type="entry name" value="ClC-type_chloride_channel"/>
</dbReference>
<dbReference type="InterPro" id="IPR014743">
    <property type="entry name" value="Cl-channel_core"/>
</dbReference>
<dbReference type="GO" id="GO:0005254">
    <property type="term" value="F:chloride channel activity"/>
    <property type="evidence" value="ECO:0007669"/>
    <property type="project" value="UniProtKB-KW"/>
</dbReference>
<proteinExistence type="predicted"/>
<dbReference type="InterPro" id="IPR046342">
    <property type="entry name" value="CBS_dom_sf"/>
</dbReference>
<feature type="region of interest" description="Disordered" evidence="11">
    <location>
        <begin position="572"/>
        <end position="592"/>
    </location>
</feature>
<keyword evidence="7" id="KW-0869">Chloride channel</keyword>
<dbReference type="GO" id="GO:0034707">
    <property type="term" value="C:chloride channel complex"/>
    <property type="evidence" value="ECO:0007669"/>
    <property type="project" value="UniProtKB-KW"/>
</dbReference>
<evidence type="ECO:0000313" key="14">
    <source>
        <dbReference type="EMBL" id="MUN28946.1"/>
    </source>
</evidence>
<evidence type="ECO:0000256" key="6">
    <source>
        <dbReference type="ARBA" id="ARBA00023136"/>
    </source>
</evidence>
<dbReference type="PANTHER" id="PTHR43427">
    <property type="entry name" value="CHLORIDE CHANNEL PROTEIN CLC-E"/>
    <property type="match status" value="1"/>
</dbReference>
<comment type="caution">
    <text evidence="14">The sequence shown here is derived from an EMBL/GenBank/DDBJ whole genome shotgun (WGS) entry which is preliminary data.</text>
</comment>
<feature type="transmembrane region" description="Helical" evidence="12">
    <location>
        <begin position="270"/>
        <end position="290"/>
    </location>
</feature>
<feature type="transmembrane region" description="Helical" evidence="12">
    <location>
        <begin position="166"/>
        <end position="190"/>
    </location>
</feature>
<reference evidence="14 15" key="1">
    <citation type="submission" date="2019-10" db="EMBL/GenBank/DDBJ databases">
        <title>Sequencing and Assembly of Multiple Reported Metal-Biooxidizing Members of the Extremely Thermoacidophilic Archaeal Family Sulfolobaceae.</title>
        <authorList>
            <person name="Counts J.A."/>
            <person name="Kelly R.M."/>
        </authorList>
    </citation>
    <scope>NUCLEOTIDE SEQUENCE [LARGE SCALE GENOMIC DNA]</scope>
    <source>
        <strain evidence="14 15">DSM 6482</strain>
    </source>
</reference>
<keyword evidence="4 12" id="KW-1133">Transmembrane helix</keyword>
<evidence type="ECO:0000256" key="10">
    <source>
        <dbReference type="PROSITE-ProRule" id="PRU00703"/>
    </source>
</evidence>
<dbReference type="Gene3D" id="1.10.3080.10">
    <property type="entry name" value="Clc chloride channel"/>
    <property type="match status" value="1"/>
</dbReference>
<evidence type="ECO:0000256" key="9">
    <source>
        <dbReference type="ARBA" id="ARBA00023303"/>
    </source>
</evidence>
<dbReference type="AlphaFoldDB" id="A0A6A9QIZ4"/>
<evidence type="ECO:0000256" key="11">
    <source>
        <dbReference type="SAM" id="MobiDB-lite"/>
    </source>
</evidence>
<evidence type="ECO:0000256" key="1">
    <source>
        <dbReference type="ARBA" id="ARBA00004141"/>
    </source>
</evidence>
<keyword evidence="5" id="KW-0406">Ion transport</keyword>
<gene>
    <name evidence="14" type="ORF">GC250_05725</name>
</gene>
<feature type="transmembrane region" description="Helical" evidence="12">
    <location>
        <begin position="316"/>
        <end position="334"/>
    </location>
</feature>
<keyword evidence="9" id="KW-0407">Ion channel</keyword>
<dbReference type="SMART" id="SM00116">
    <property type="entry name" value="CBS"/>
    <property type="match status" value="2"/>
</dbReference>
<feature type="transmembrane region" description="Helical" evidence="12">
    <location>
        <begin position="14"/>
        <end position="35"/>
    </location>
</feature>
<protein>
    <submittedName>
        <fullName evidence="14">CBS domain-containing protein</fullName>
    </submittedName>
</protein>
<dbReference type="CDD" id="cd00400">
    <property type="entry name" value="Voltage_gated_ClC"/>
    <property type="match status" value="1"/>
</dbReference>
<feature type="domain" description="CBS" evidence="13">
    <location>
        <begin position="519"/>
        <end position="574"/>
    </location>
</feature>
<feature type="transmembrane region" description="Helical" evidence="12">
    <location>
        <begin position="240"/>
        <end position="258"/>
    </location>
</feature>
<evidence type="ECO:0000313" key="15">
    <source>
        <dbReference type="Proteomes" id="UP000470772"/>
    </source>
</evidence>
<evidence type="ECO:0000256" key="12">
    <source>
        <dbReference type="SAM" id="Phobius"/>
    </source>
</evidence>
<organism evidence="14 15">
    <name type="scientific">Sulfuracidifex metallicus DSM 6482 = JCM 9184</name>
    <dbReference type="NCBI Taxonomy" id="523847"/>
    <lineage>
        <taxon>Archaea</taxon>
        <taxon>Thermoproteota</taxon>
        <taxon>Thermoprotei</taxon>
        <taxon>Sulfolobales</taxon>
        <taxon>Sulfolobaceae</taxon>
        <taxon>Sulfuracidifex</taxon>
    </lineage>
</organism>
<dbReference type="PRINTS" id="PR00762">
    <property type="entry name" value="CLCHANNEL"/>
</dbReference>
<feature type="transmembrane region" description="Helical" evidence="12">
    <location>
        <begin position="412"/>
        <end position="432"/>
    </location>
</feature>
<dbReference type="PROSITE" id="PS51371">
    <property type="entry name" value="CBS"/>
    <property type="match status" value="1"/>
</dbReference>
<comment type="subcellular location">
    <subcellularLocation>
        <location evidence="1">Membrane</location>
        <topology evidence="1">Multi-pass membrane protein</topology>
    </subcellularLocation>
</comment>
<evidence type="ECO:0000259" key="13">
    <source>
        <dbReference type="PROSITE" id="PS51371"/>
    </source>
</evidence>
<evidence type="ECO:0000256" key="5">
    <source>
        <dbReference type="ARBA" id="ARBA00023065"/>
    </source>
</evidence>
<name>A0A6A9QIZ4_SULME</name>
<dbReference type="SUPFAM" id="SSF81340">
    <property type="entry name" value="Clc chloride channel"/>
    <property type="match status" value="1"/>
</dbReference>
<evidence type="ECO:0000256" key="8">
    <source>
        <dbReference type="ARBA" id="ARBA00023214"/>
    </source>
</evidence>
<dbReference type="EMBL" id="WGGD01000005">
    <property type="protein sequence ID" value="MUN28946.1"/>
    <property type="molecule type" value="Genomic_DNA"/>
</dbReference>
<dbReference type="Proteomes" id="UP000470772">
    <property type="component" value="Unassembled WGS sequence"/>
</dbReference>
<dbReference type="SUPFAM" id="SSF54631">
    <property type="entry name" value="CBS-domain pair"/>
    <property type="match status" value="1"/>
</dbReference>
<accession>A0A6A9QIZ4</accession>
<dbReference type="InterPro" id="IPR000644">
    <property type="entry name" value="CBS_dom"/>
</dbReference>
<dbReference type="Gene3D" id="3.10.580.10">
    <property type="entry name" value="CBS-domain"/>
    <property type="match status" value="2"/>
</dbReference>
<feature type="transmembrane region" description="Helical" evidence="12">
    <location>
        <begin position="202"/>
        <end position="220"/>
    </location>
</feature>
<keyword evidence="6 12" id="KW-0472">Membrane</keyword>
<keyword evidence="8" id="KW-0868">Chloride</keyword>
<evidence type="ECO:0000256" key="2">
    <source>
        <dbReference type="ARBA" id="ARBA00022448"/>
    </source>
</evidence>
<evidence type="ECO:0000256" key="4">
    <source>
        <dbReference type="ARBA" id="ARBA00022989"/>
    </source>
</evidence>
<dbReference type="PANTHER" id="PTHR43427:SF6">
    <property type="entry name" value="CHLORIDE CHANNEL PROTEIN CLC-E"/>
    <property type="match status" value="1"/>
</dbReference>